<comment type="caution">
    <text evidence="2">The sequence shown here is derived from an EMBL/GenBank/DDBJ whole genome shotgun (WGS) entry which is preliminary data.</text>
</comment>
<evidence type="ECO:0000313" key="2">
    <source>
        <dbReference type="EMBL" id="KAL2075375.1"/>
    </source>
</evidence>
<gene>
    <name evidence="2" type="ORF">VTL71DRAFT_318</name>
</gene>
<accession>A0ABR4CZV5</accession>
<feature type="compositionally biased region" description="Polar residues" evidence="1">
    <location>
        <begin position="1"/>
        <end position="13"/>
    </location>
</feature>
<protein>
    <submittedName>
        <fullName evidence="2">Uncharacterized protein</fullName>
    </submittedName>
</protein>
<feature type="region of interest" description="Disordered" evidence="1">
    <location>
        <begin position="1"/>
        <end position="24"/>
    </location>
</feature>
<keyword evidence="3" id="KW-1185">Reference proteome</keyword>
<reference evidence="2 3" key="1">
    <citation type="journal article" date="2024" name="Commun. Biol.">
        <title>Comparative genomic analysis of thermophilic fungi reveals convergent evolutionary adaptations and gene losses.</title>
        <authorList>
            <person name="Steindorff A.S."/>
            <person name="Aguilar-Pontes M.V."/>
            <person name="Robinson A.J."/>
            <person name="Andreopoulos B."/>
            <person name="LaButti K."/>
            <person name="Kuo A."/>
            <person name="Mondo S."/>
            <person name="Riley R."/>
            <person name="Otillar R."/>
            <person name="Haridas S."/>
            <person name="Lipzen A."/>
            <person name="Grimwood J."/>
            <person name="Schmutz J."/>
            <person name="Clum A."/>
            <person name="Reid I.D."/>
            <person name="Moisan M.C."/>
            <person name="Butler G."/>
            <person name="Nguyen T.T.M."/>
            <person name="Dewar K."/>
            <person name="Conant G."/>
            <person name="Drula E."/>
            <person name="Henrissat B."/>
            <person name="Hansel C."/>
            <person name="Singer S."/>
            <person name="Hutchinson M.I."/>
            <person name="de Vries R.P."/>
            <person name="Natvig D.O."/>
            <person name="Powell A.J."/>
            <person name="Tsang A."/>
            <person name="Grigoriev I.V."/>
        </authorList>
    </citation>
    <scope>NUCLEOTIDE SEQUENCE [LARGE SCALE GENOMIC DNA]</scope>
    <source>
        <strain evidence="2 3">CBS 494.80</strain>
    </source>
</reference>
<dbReference type="Proteomes" id="UP001595075">
    <property type="component" value="Unassembled WGS sequence"/>
</dbReference>
<name>A0ABR4CZV5_9HELO</name>
<dbReference type="EMBL" id="JAZHXI010000001">
    <property type="protein sequence ID" value="KAL2075375.1"/>
    <property type="molecule type" value="Genomic_DNA"/>
</dbReference>
<organism evidence="2 3">
    <name type="scientific">Oculimacula yallundae</name>
    <dbReference type="NCBI Taxonomy" id="86028"/>
    <lineage>
        <taxon>Eukaryota</taxon>
        <taxon>Fungi</taxon>
        <taxon>Dikarya</taxon>
        <taxon>Ascomycota</taxon>
        <taxon>Pezizomycotina</taxon>
        <taxon>Leotiomycetes</taxon>
        <taxon>Helotiales</taxon>
        <taxon>Ploettnerulaceae</taxon>
        <taxon>Oculimacula</taxon>
    </lineage>
</organism>
<sequence>MSNFASDNASPTETAGLPDSPHPQPIDPLDVDFLSIACFVIIAYFASVRGDGDDHKDGLVALQMAEGYVNRNAMLP</sequence>
<evidence type="ECO:0000256" key="1">
    <source>
        <dbReference type="SAM" id="MobiDB-lite"/>
    </source>
</evidence>
<proteinExistence type="predicted"/>
<evidence type="ECO:0000313" key="3">
    <source>
        <dbReference type="Proteomes" id="UP001595075"/>
    </source>
</evidence>